<reference evidence="3 4" key="1">
    <citation type="submission" date="2020-06" db="EMBL/GenBank/DDBJ databases">
        <authorList>
            <person name="Li R."/>
            <person name="Bekaert M."/>
        </authorList>
    </citation>
    <scope>NUCLEOTIDE SEQUENCE [LARGE SCALE GENOMIC DNA]</scope>
    <source>
        <strain evidence="4">wild</strain>
    </source>
</reference>
<dbReference type="Gene3D" id="2.60.40.10">
    <property type="entry name" value="Immunoglobulins"/>
    <property type="match status" value="2"/>
</dbReference>
<dbReference type="InterPro" id="IPR036179">
    <property type="entry name" value="Ig-like_dom_sf"/>
</dbReference>
<protein>
    <recommendedName>
        <fullName evidence="2">Ig-like domain-containing protein</fullName>
    </recommendedName>
</protein>
<dbReference type="Proteomes" id="UP000507470">
    <property type="component" value="Unassembled WGS sequence"/>
</dbReference>
<dbReference type="CDD" id="cd00096">
    <property type="entry name" value="Ig"/>
    <property type="match status" value="1"/>
</dbReference>
<keyword evidence="4" id="KW-1185">Reference proteome</keyword>
<feature type="transmembrane region" description="Helical" evidence="1">
    <location>
        <begin position="579"/>
        <end position="602"/>
    </location>
</feature>
<keyword evidence="1" id="KW-1133">Transmembrane helix</keyword>
<accession>A0A6J8CE00</accession>
<sequence>MNEQQRRSFMVILMTYMRYKSLTACPPPLFNADDDMYFLILLQNFRQYLISRRRPPILYNFSIRSRILDNADGDEFIVICDNDKNICYIHSGFLGHDNDANAYHRIGPIGPGDALDFPPQCYILADSIYPNGYPLVTPFKSVEIIRQTRAEKRFRRKFNIYTETVEYMWNRKKFIFVFLKVLQTAGIIQEILVKTDDTVVLNCTCTNQTNGLWDGPNKSASRINGLDEEYLMPYAQGTLLNSKLNLSKYYIVGSYKNKTCNLMIKKFSSNDEGKYHCNYVENDTTISRFYRVLIQNPPDVLINTTHFEDRVYLECHASGDSGPYTFKDWEHKSESGKHIRYIHDIDMIYFFSLDPPDVLINTTHFEDRVYLECHASGDSGPYTFKDWEHKSESGKHIRYIHDIENKQDGKLVLQKDNYQNSGIYICRVNNGIPYMNGKLYKNKQVLVHYEGPPVIILNIRKTWFAQSLGEVNVILKVFTSSDITSDQILKLEELNNETQSSEVIDSLMHSTCRDHLVFYNVNVKVPCIELTFNFTKSMEDDSRNYSAKVCNKFGCGFFDFTVISTDDDFKSTFPHGDCWIIMGSLVGGILIFCVCSHIYCCLKRAKTCSSNNLQITQEDNYDEVDTLNYNNVIFDHIANDADNDNVSSIIESNDIVLRDDVVSSDDSSSIKQSGDGYENPYQAINPCDIDMHHYSSIFSCSYQNTIIFPPCLSTNSLKYLNTCNR</sequence>
<evidence type="ECO:0000313" key="3">
    <source>
        <dbReference type="EMBL" id="CAC5393254.1"/>
    </source>
</evidence>
<dbReference type="SUPFAM" id="SSF48726">
    <property type="entry name" value="Immunoglobulin"/>
    <property type="match status" value="2"/>
</dbReference>
<dbReference type="AlphaFoldDB" id="A0A6J8CE00"/>
<keyword evidence="1" id="KW-0472">Membrane</keyword>
<dbReference type="SMART" id="SM00409">
    <property type="entry name" value="IG"/>
    <property type="match status" value="2"/>
</dbReference>
<dbReference type="PROSITE" id="PS50835">
    <property type="entry name" value="IG_LIKE"/>
    <property type="match status" value="1"/>
</dbReference>
<organism evidence="3 4">
    <name type="scientific">Mytilus coruscus</name>
    <name type="common">Sea mussel</name>
    <dbReference type="NCBI Taxonomy" id="42192"/>
    <lineage>
        <taxon>Eukaryota</taxon>
        <taxon>Metazoa</taxon>
        <taxon>Spiralia</taxon>
        <taxon>Lophotrochozoa</taxon>
        <taxon>Mollusca</taxon>
        <taxon>Bivalvia</taxon>
        <taxon>Autobranchia</taxon>
        <taxon>Pteriomorphia</taxon>
        <taxon>Mytilida</taxon>
        <taxon>Mytiloidea</taxon>
        <taxon>Mytilidae</taxon>
        <taxon>Mytilinae</taxon>
        <taxon>Mytilus</taxon>
    </lineage>
</organism>
<dbReference type="OrthoDB" id="10012075at2759"/>
<dbReference type="InterPro" id="IPR013783">
    <property type="entry name" value="Ig-like_fold"/>
</dbReference>
<dbReference type="InterPro" id="IPR007110">
    <property type="entry name" value="Ig-like_dom"/>
</dbReference>
<feature type="domain" description="Ig-like" evidence="2">
    <location>
        <begin position="356"/>
        <end position="446"/>
    </location>
</feature>
<gene>
    <name evidence="3" type="ORF">MCOR_28124</name>
</gene>
<evidence type="ECO:0000256" key="1">
    <source>
        <dbReference type="SAM" id="Phobius"/>
    </source>
</evidence>
<dbReference type="EMBL" id="CACVKT020005120">
    <property type="protein sequence ID" value="CAC5393254.1"/>
    <property type="molecule type" value="Genomic_DNA"/>
</dbReference>
<proteinExistence type="predicted"/>
<name>A0A6J8CE00_MYTCO</name>
<evidence type="ECO:0000313" key="4">
    <source>
        <dbReference type="Proteomes" id="UP000507470"/>
    </source>
</evidence>
<dbReference type="InterPro" id="IPR003599">
    <property type="entry name" value="Ig_sub"/>
</dbReference>
<keyword evidence="1" id="KW-0812">Transmembrane</keyword>
<evidence type="ECO:0000259" key="2">
    <source>
        <dbReference type="PROSITE" id="PS50835"/>
    </source>
</evidence>